<dbReference type="SUPFAM" id="SSF46785">
    <property type="entry name" value="Winged helix' DNA-binding domain"/>
    <property type="match status" value="1"/>
</dbReference>
<sequence>MQAVLVDQLRKANRRITVQRMQVFEGVKGLDSHPSALEVFEAVKPRLPSISLATVYRNLHILRLEGLLREIHCDRGITRFDSNLSEHYHFHCTSCQRVSDVPSYSREIERSFSEKTGLHISGHHLTFQGLCNDCLKVEPSR</sequence>
<dbReference type="PANTHER" id="PTHR33202">
    <property type="entry name" value="ZINC UPTAKE REGULATION PROTEIN"/>
    <property type="match status" value="1"/>
</dbReference>
<dbReference type="InterPro" id="IPR043135">
    <property type="entry name" value="Fur_C"/>
</dbReference>
<dbReference type="InterPro" id="IPR036390">
    <property type="entry name" value="WH_DNA-bd_sf"/>
</dbReference>
<evidence type="ECO:0000313" key="8">
    <source>
        <dbReference type="Proteomes" id="UP000678237"/>
    </source>
</evidence>
<dbReference type="Proteomes" id="UP000678237">
    <property type="component" value="Unassembled WGS sequence"/>
</dbReference>
<gene>
    <name evidence="7" type="ORF">J4203_03920</name>
</gene>
<reference evidence="7" key="2">
    <citation type="submission" date="2021-05" db="EMBL/GenBank/DDBJ databases">
        <title>Protein family content uncovers lineage relationships and bacterial pathway maintenance mechanisms in DPANN archaea.</title>
        <authorList>
            <person name="Castelle C.J."/>
            <person name="Meheust R."/>
            <person name="Jaffe A.L."/>
            <person name="Seitz K."/>
            <person name="Gong X."/>
            <person name="Baker B.J."/>
            <person name="Banfield J.F."/>
        </authorList>
    </citation>
    <scope>NUCLEOTIDE SEQUENCE</scope>
    <source>
        <strain evidence="7">RIFCSPLOWO2_01_FULL_58_19</strain>
    </source>
</reference>
<evidence type="ECO:0000313" key="7">
    <source>
        <dbReference type="EMBL" id="MBS3062993.1"/>
    </source>
</evidence>
<name>A0A8T4L6V2_9ARCH</name>
<evidence type="ECO:0000256" key="3">
    <source>
        <dbReference type="ARBA" id="ARBA00022833"/>
    </source>
</evidence>
<dbReference type="CDD" id="cd07153">
    <property type="entry name" value="Fur_like"/>
    <property type="match status" value="1"/>
</dbReference>
<protein>
    <submittedName>
        <fullName evidence="7">Transcriptional repressor</fullName>
    </submittedName>
</protein>
<dbReference type="Gene3D" id="3.30.1490.190">
    <property type="match status" value="1"/>
</dbReference>
<keyword evidence="4" id="KW-0805">Transcription regulation</keyword>
<evidence type="ECO:0000256" key="1">
    <source>
        <dbReference type="ARBA" id="ARBA00007957"/>
    </source>
</evidence>
<dbReference type="GO" id="GO:0003700">
    <property type="term" value="F:DNA-binding transcription factor activity"/>
    <property type="evidence" value="ECO:0007669"/>
    <property type="project" value="InterPro"/>
</dbReference>
<keyword evidence="3" id="KW-0862">Zinc</keyword>
<proteinExistence type="inferred from homology"/>
<evidence type="ECO:0000256" key="4">
    <source>
        <dbReference type="ARBA" id="ARBA00023015"/>
    </source>
</evidence>
<keyword evidence="5" id="KW-0238">DNA-binding</keyword>
<keyword evidence="6" id="KW-0804">Transcription</keyword>
<dbReference type="Pfam" id="PF01475">
    <property type="entry name" value="FUR"/>
    <property type="match status" value="1"/>
</dbReference>
<dbReference type="GO" id="GO:0045892">
    <property type="term" value="P:negative regulation of DNA-templated transcription"/>
    <property type="evidence" value="ECO:0007669"/>
    <property type="project" value="TreeGrafter"/>
</dbReference>
<dbReference type="Gene3D" id="1.10.10.10">
    <property type="entry name" value="Winged helix-like DNA-binding domain superfamily/Winged helix DNA-binding domain"/>
    <property type="match status" value="1"/>
</dbReference>
<dbReference type="InterPro" id="IPR036388">
    <property type="entry name" value="WH-like_DNA-bd_sf"/>
</dbReference>
<accession>A0A8T4L6V2</accession>
<dbReference type="InterPro" id="IPR002481">
    <property type="entry name" value="FUR"/>
</dbReference>
<dbReference type="PANTHER" id="PTHR33202:SF7">
    <property type="entry name" value="FERRIC UPTAKE REGULATION PROTEIN"/>
    <property type="match status" value="1"/>
</dbReference>
<dbReference type="GO" id="GO:0000976">
    <property type="term" value="F:transcription cis-regulatory region binding"/>
    <property type="evidence" value="ECO:0007669"/>
    <property type="project" value="TreeGrafter"/>
</dbReference>
<dbReference type="AlphaFoldDB" id="A0A8T4L6V2"/>
<organism evidence="7 8">
    <name type="scientific">Candidatus Iainarchaeum sp</name>
    <dbReference type="NCBI Taxonomy" id="3101447"/>
    <lineage>
        <taxon>Archaea</taxon>
        <taxon>Candidatus Iainarchaeota</taxon>
        <taxon>Candidatus Iainarchaeia</taxon>
        <taxon>Candidatus Iainarchaeales</taxon>
        <taxon>Candidatus Iainarchaeaceae</taxon>
        <taxon>Candidatus Iainarchaeum</taxon>
    </lineage>
</organism>
<dbReference type="GO" id="GO:0008270">
    <property type="term" value="F:zinc ion binding"/>
    <property type="evidence" value="ECO:0007669"/>
    <property type="project" value="TreeGrafter"/>
</dbReference>
<comment type="similarity">
    <text evidence="1">Belongs to the Fur family.</text>
</comment>
<evidence type="ECO:0000256" key="6">
    <source>
        <dbReference type="ARBA" id="ARBA00023163"/>
    </source>
</evidence>
<dbReference type="GO" id="GO:1900376">
    <property type="term" value="P:regulation of secondary metabolite biosynthetic process"/>
    <property type="evidence" value="ECO:0007669"/>
    <property type="project" value="TreeGrafter"/>
</dbReference>
<keyword evidence="2" id="KW-0678">Repressor</keyword>
<evidence type="ECO:0000256" key="5">
    <source>
        <dbReference type="ARBA" id="ARBA00023125"/>
    </source>
</evidence>
<reference evidence="7" key="1">
    <citation type="submission" date="2021-03" db="EMBL/GenBank/DDBJ databases">
        <authorList>
            <person name="Jaffe A."/>
        </authorList>
    </citation>
    <scope>NUCLEOTIDE SEQUENCE</scope>
    <source>
        <strain evidence="7">RIFCSPLOWO2_01_FULL_58_19</strain>
    </source>
</reference>
<dbReference type="EMBL" id="JAGVWE010000003">
    <property type="protein sequence ID" value="MBS3062993.1"/>
    <property type="molecule type" value="Genomic_DNA"/>
</dbReference>
<evidence type="ECO:0000256" key="2">
    <source>
        <dbReference type="ARBA" id="ARBA00022491"/>
    </source>
</evidence>
<comment type="caution">
    <text evidence="7">The sequence shown here is derived from an EMBL/GenBank/DDBJ whole genome shotgun (WGS) entry which is preliminary data.</text>
</comment>